<evidence type="ECO:0000313" key="1">
    <source>
        <dbReference type="EMBL" id="TDC53927.1"/>
    </source>
</evidence>
<dbReference type="RefSeq" id="WP_131979358.1">
    <property type="nucleotide sequence ID" value="NZ_SMKL01000006.1"/>
</dbReference>
<dbReference type="EMBL" id="SMKL01000006">
    <property type="protein sequence ID" value="TDC53927.1"/>
    <property type="molecule type" value="Genomic_DNA"/>
</dbReference>
<dbReference type="OrthoDB" id="5191992at2"/>
<evidence type="ECO:0000313" key="2">
    <source>
        <dbReference type="Proteomes" id="UP000295621"/>
    </source>
</evidence>
<dbReference type="Proteomes" id="UP000295621">
    <property type="component" value="Unassembled WGS sequence"/>
</dbReference>
<gene>
    <name evidence="1" type="ORF">E1212_03795</name>
</gene>
<comment type="caution">
    <text evidence="1">The sequence shown here is derived from an EMBL/GenBank/DDBJ whole genome shotgun (WGS) entry which is preliminary data.</text>
</comment>
<name>A0A4R4RUY1_9ACTN</name>
<organism evidence="1 2">
    <name type="scientific">Jiangella ureilytica</name>
    <dbReference type="NCBI Taxonomy" id="2530374"/>
    <lineage>
        <taxon>Bacteria</taxon>
        <taxon>Bacillati</taxon>
        <taxon>Actinomycetota</taxon>
        <taxon>Actinomycetes</taxon>
        <taxon>Jiangellales</taxon>
        <taxon>Jiangellaceae</taxon>
        <taxon>Jiangella</taxon>
    </lineage>
</organism>
<protein>
    <submittedName>
        <fullName evidence="1">Uncharacterized protein</fullName>
    </submittedName>
</protein>
<proteinExistence type="predicted"/>
<reference evidence="1 2" key="1">
    <citation type="submission" date="2019-02" db="EMBL/GenBank/DDBJ databases">
        <title>Draft genome sequences of novel Actinobacteria.</title>
        <authorList>
            <person name="Sahin N."/>
            <person name="Ay H."/>
            <person name="Saygin H."/>
        </authorList>
    </citation>
    <scope>NUCLEOTIDE SEQUENCE [LARGE SCALE GENOMIC DNA]</scope>
    <source>
        <strain evidence="1 2">KC603</strain>
    </source>
</reference>
<dbReference type="AlphaFoldDB" id="A0A4R4RUY1"/>
<accession>A0A4R4RUY1</accession>
<keyword evidence="2" id="KW-1185">Reference proteome</keyword>
<sequence>MTAAAAAPSDECELKWCNEAGEHTVHRQYLTSVLTWRNTWLIGVNVVQSGADPHHVELTATTRHTAPALVTLKPDEAEAVGHALVEAADRATR</sequence>